<sequence length="466" mass="52561">MSNPDNLILHIGTGAFHRAHQAFYLHKLNQESHAPEDSKWSLVAGNIRNDVEQIMDALRSQNGEYTLETITPHGEHSYTKIQSIKKICSWTPDLKELIEVGSCKECKIISFTVTEGGYYLDEHDKLILENPDIAADIQGGMKTIYGTIFAILESRKNKNSGKITLQSCDNLRSNGARFKAGLMAFLEHKQNSESLKTWIKESTTFPCSMVDRITPRPTPDVAERVLKATGFADKCPVMGEAFIQWVIEEHFANGRPSWEKVGVEIVDSVAPYEEAKIRILNASHSCVAWAGTLIGLTYIHEDTANPEIKKFAYQYITEDVIPALSPSPINLEEYRDIVLERFLNPNLKDTNKRVNLDSYSKIAGFIVPTISDTFAKKSIPKATAILTALFFRFLEKWIQGNEEEFAFIDSTMDKNVVKGFFKSDDPIKAFCSDKLLWGKLSGKKELENVVREGVEIVDKWLASQKK</sequence>
<organism evidence="1 2">
    <name type="scientific">Panagrolaimus sp. PS1159</name>
    <dbReference type="NCBI Taxonomy" id="55785"/>
    <lineage>
        <taxon>Eukaryota</taxon>
        <taxon>Metazoa</taxon>
        <taxon>Ecdysozoa</taxon>
        <taxon>Nematoda</taxon>
        <taxon>Chromadorea</taxon>
        <taxon>Rhabditida</taxon>
        <taxon>Tylenchina</taxon>
        <taxon>Panagrolaimomorpha</taxon>
        <taxon>Panagrolaimoidea</taxon>
        <taxon>Panagrolaimidae</taxon>
        <taxon>Panagrolaimus</taxon>
    </lineage>
</organism>
<accession>A0AC35EVR8</accession>
<evidence type="ECO:0000313" key="1">
    <source>
        <dbReference type="Proteomes" id="UP000887580"/>
    </source>
</evidence>
<protein>
    <submittedName>
        <fullName evidence="2">D-arabinitol 4-dehydrogenase</fullName>
    </submittedName>
</protein>
<dbReference type="Proteomes" id="UP000887580">
    <property type="component" value="Unplaced"/>
</dbReference>
<name>A0AC35EVR8_9BILA</name>
<reference evidence="2" key="1">
    <citation type="submission" date="2022-11" db="UniProtKB">
        <authorList>
            <consortium name="WormBaseParasite"/>
        </authorList>
    </citation>
    <scope>IDENTIFICATION</scope>
</reference>
<evidence type="ECO:0000313" key="2">
    <source>
        <dbReference type="WBParaSite" id="PS1159_v2.g11219.t1"/>
    </source>
</evidence>
<dbReference type="WBParaSite" id="PS1159_v2.g11219.t1">
    <property type="protein sequence ID" value="PS1159_v2.g11219.t1"/>
    <property type="gene ID" value="PS1159_v2.g11219"/>
</dbReference>
<proteinExistence type="predicted"/>